<organism evidence="2 3">
    <name type="scientific">Eiseniibacteriota bacterium</name>
    <dbReference type="NCBI Taxonomy" id="2212470"/>
    <lineage>
        <taxon>Bacteria</taxon>
        <taxon>Candidatus Eiseniibacteriota</taxon>
    </lineage>
</organism>
<dbReference type="InterPro" id="IPR022742">
    <property type="entry name" value="Hydrolase_4"/>
</dbReference>
<dbReference type="PANTHER" id="PTHR11614">
    <property type="entry name" value="PHOSPHOLIPASE-RELATED"/>
    <property type="match status" value="1"/>
</dbReference>
<evidence type="ECO:0000259" key="1">
    <source>
        <dbReference type="Pfam" id="PF12146"/>
    </source>
</evidence>
<comment type="caution">
    <text evidence="2">The sequence shown here is derived from an EMBL/GenBank/DDBJ whole genome shotgun (WGS) entry which is preliminary data.</text>
</comment>
<dbReference type="InterPro" id="IPR051044">
    <property type="entry name" value="MAG_DAG_Lipase"/>
</dbReference>
<name>A0A538S723_UNCEI</name>
<dbReference type="Proteomes" id="UP000316292">
    <property type="component" value="Unassembled WGS sequence"/>
</dbReference>
<dbReference type="AlphaFoldDB" id="A0A538S723"/>
<dbReference type="Pfam" id="PF12146">
    <property type="entry name" value="Hydrolase_4"/>
    <property type="match status" value="1"/>
</dbReference>
<dbReference type="SUPFAM" id="SSF53474">
    <property type="entry name" value="alpha/beta-Hydrolases"/>
    <property type="match status" value="1"/>
</dbReference>
<evidence type="ECO:0000313" key="2">
    <source>
        <dbReference type="EMBL" id="TMQ47126.1"/>
    </source>
</evidence>
<dbReference type="InterPro" id="IPR029058">
    <property type="entry name" value="AB_hydrolase_fold"/>
</dbReference>
<dbReference type="Gene3D" id="3.40.50.1820">
    <property type="entry name" value="alpha/beta hydrolase"/>
    <property type="match status" value="1"/>
</dbReference>
<feature type="domain" description="Serine aminopeptidase S33" evidence="1">
    <location>
        <begin position="69"/>
        <end position="301"/>
    </location>
</feature>
<gene>
    <name evidence="2" type="ORF">E6K71_10855</name>
</gene>
<dbReference type="PRINTS" id="PR00111">
    <property type="entry name" value="ABHYDROLASE"/>
</dbReference>
<reference evidence="2 3" key="1">
    <citation type="journal article" date="2019" name="Nat. Microbiol.">
        <title>Mediterranean grassland soil C-N compound turnover is dependent on rainfall and depth, and is mediated by genomically divergent microorganisms.</title>
        <authorList>
            <person name="Diamond S."/>
            <person name="Andeer P.F."/>
            <person name="Li Z."/>
            <person name="Crits-Christoph A."/>
            <person name="Burstein D."/>
            <person name="Anantharaman K."/>
            <person name="Lane K.R."/>
            <person name="Thomas B.C."/>
            <person name="Pan C."/>
            <person name="Northen T.R."/>
            <person name="Banfield J.F."/>
        </authorList>
    </citation>
    <scope>NUCLEOTIDE SEQUENCE [LARGE SCALE GENOMIC DNA]</scope>
    <source>
        <strain evidence="2">WS_1</strain>
    </source>
</reference>
<evidence type="ECO:0000313" key="3">
    <source>
        <dbReference type="Proteomes" id="UP000316292"/>
    </source>
</evidence>
<sequence length="338" mass="37266">MRPWQVRFYDECADSRRPPIGWCILGGRSGVFHAVEGALFDSSSRDSWLEIPGGPKLFTRAWGEDPKAPAVAIIHGLGDHSGRWERVGRTLQSRGFTAYALDLPGHGRSEGRRGHVKSWDDYRNAVTRWIETLRQGDGGRRWALFGHSLGALIALDWSELHPRYVDALVLSAPPFELSLKPATIKVHAARLIGLLWPGFTQGNQIPPSLLSHDPAVVRAHRSDPYVHFRISARLFLEFQAMRRKLAKVSGTHSIPTLLIQGGADPVSSCLGSAQWAKTAKEGIVTYKEYPGLFHEVLNEVDGAAILDEVIVWLKQALSAPRQDGAPASSISTASIQPR</sequence>
<accession>A0A538S723</accession>
<protein>
    <submittedName>
        <fullName evidence="2">Lysophospholipase</fullName>
    </submittedName>
</protein>
<dbReference type="EMBL" id="VBOR01000126">
    <property type="protein sequence ID" value="TMQ47126.1"/>
    <property type="molecule type" value="Genomic_DNA"/>
</dbReference>
<dbReference type="InterPro" id="IPR000073">
    <property type="entry name" value="AB_hydrolase_1"/>
</dbReference>
<proteinExistence type="predicted"/>